<proteinExistence type="predicted"/>
<dbReference type="AlphaFoldDB" id="A0A5A7U8V7"/>
<name>A0A5A7U8V7_CUCMM</name>
<dbReference type="Proteomes" id="UP000321393">
    <property type="component" value="Unassembled WGS sequence"/>
</dbReference>
<protein>
    <submittedName>
        <fullName evidence="2">Retrotransposon protein</fullName>
    </submittedName>
</protein>
<sequence>MASKQLEEHMENNEKETMGIKEMILALKMSTERLAEEMKENSSSRRKEKSSTSDGTNYKMKGKMEDVKAMNNPGGGLNGRSKYKLVEMLIFTEENPEAWVYRAKHYFK</sequence>
<dbReference type="EMBL" id="SSTE01010863">
    <property type="protein sequence ID" value="KAA0052343.1"/>
    <property type="molecule type" value="Genomic_DNA"/>
</dbReference>
<organism evidence="2 3">
    <name type="scientific">Cucumis melo var. makuwa</name>
    <name type="common">Oriental melon</name>
    <dbReference type="NCBI Taxonomy" id="1194695"/>
    <lineage>
        <taxon>Eukaryota</taxon>
        <taxon>Viridiplantae</taxon>
        <taxon>Streptophyta</taxon>
        <taxon>Embryophyta</taxon>
        <taxon>Tracheophyta</taxon>
        <taxon>Spermatophyta</taxon>
        <taxon>Magnoliopsida</taxon>
        <taxon>eudicotyledons</taxon>
        <taxon>Gunneridae</taxon>
        <taxon>Pentapetalae</taxon>
        <taxon>rosids</taxon>
        <taxon>fabids</taxon>
        <taxon>Cucurbitales</taxon>
        <taxon>Cucurbitaceae</taxon>
        <taxon>Benincaseae</taxon>
        <taxon>Cucumis</taxon>
    </lineage>
</organism>
<evidence type="ECO:0000256" key="1">
    <source>
        <dbReference type="SAM" id="MobiDB-lite"/>
    </source>
</evidence>
<evidence type="ECO:0000313" key="3">
    <source>
        <dbReference type="Proteomes" id="UP000321393"/>
    </source>
</evidence>
<evidence type="ECO:0000313" key="2">
    <source>
        <dbReference type="EMBL" id="KAA0052343.1"/>
    </source>
</evidence>
<feature type="region of interest" description="Disordered" evidence="1">
    <location>
        <begin position="35"/>
        <end position="78"/>
    </location>
</feature>
<comment type="caution">
    <text evidence="2">The sequence shown here is derived from an EMBL/GenBank/DDBJ whole genome shotgun (WGS) entry which is preliminary data.</text>
</comment>
<gene>
    <name evidence="2" type="ORF">E6C27_scaffold207G001810</name>
</gene>
<accession>A0A5A7U8V7</accession>
<reference evidence="2 3" key="1">
    <citation type="submission" date="2019-08" db="EMBL/GenBank/DDBJ databases">
        <title>Draft genome sequences of two oriental melons (Cucumis melo L. var makuwa).</title>
        <authorList>
            <person name="Kwon S.-Y."/>
        </authorList>
    </citation>
    <scope>NUCLEOTIDE SEQUENCE [LARGE SCALE GENOMIC DNA]</scope>
    <source>
        <strain evidence="3">cv. SW 3</strain>
        <tissue evidence="2">Leaf</tissue>
    </source>
</reference>
<feature type="compositionally biased region" description="Basic and acidic residues" evidence="1">
    <location>
        <begin position="35"/>
        <end position="51"/>
    </location>
</feature>